<dbReference type="GO" id="GO:0000033">
    <property type="term" value="F:alpha-1,3-mannosyltransferase activity"/>
    <property type="evidence" value="ECO:0007669"/>
    <property type="project" value="TreeGrafter"/>
</dbReference>
<dbReference type="EMBL" id="JAAAIN010002014">
    <property type="protein sequence ID" value="KAG0298204.1"/>
    <property type="molecule type" value="Genomic_DNA"/>
</dbReference>
<evidence type="ECO:0000256" key="6">
    <source>
        <dbReference type="ARBA" id="ARBA00022968"/>
    </source>
</evidence>
<keyword evidence="9" id="KW-0325">Glycoprotein</keyword>
<keyword evidence="3" id="KW-0328">Glycosyltransferase</keyword>
<dbReference type="GO" id="GO:0005794">
    <property type="term" value="C:Golgi apparatus"/>
    <property type="evidence" value="ECO:0007669"/>
    <property type="project" value="TreeGrafter"/>
</dbReference>
<reference evidence="11" key="1">
    <citation type="journal article" date="2020" name="Fungal Divers.">
        <title>Resolving the Mortierellaceae phylogeny through synthesis of multi-gene phylogenetics and phylogenomics.</title>
        <authorList>
            <person name="Vandepol N."/>
            <person name="Liber J."/>
            <person name="Desiro A."/>
            <person name="Na H."/>
            <person name="Kennedy M."/>
            <person name="Barry K."/>
            <person name="Grigoriev I.V."/>
            <person name="Miller A.N."/>
            <person name="O'Donnell K."/>
            <person name="Stajich J.E."/>
            <person name="Bonito G."/>
        </authorList>
    </citation>
    <scope>NUCLEOTIDE SEQUENCE</scope>
    <source>
        <strain evidence="11">NVP60</strain>
    </source>
</reference>
<evidence type="ECO:0000256" key="2">
    <source>
        <dbReference type="ARBA" id="ARBA00009105"/>
    </source>
</evidence>
<keyword evidence="5 10" id="KW-0812">Transmembrane</keyword>
<comment type="similarity">
    <text evidence="2">Belongs to the MNN1/MNT family.</text>
</comment>
<evidence type="ECO:0000256" key="7">
    <source>
        <dbReference type="ARBA" id="ARBA00022989"/>
    </source>
</evidence>
<dbReference type="Proteomes" id="UP000823405">
    <property type="component" value="Unassembled WGS sequence"/>
</dbReference>
<keyword evidence="7 10" id="KW-1133">Transmembrane helix</keyword>
<comment type="caution">
    <text evidence="11">The sequence shown here is derived from an EMBL/GenBank/DDBJ whole genome shotgun (WGS) entry which is preliminary data.</text>
</comment>
<dbReference type="PANTHER" id="PTHR31392:SF1">
    <property type="entry name" value="ALPHA-1,3-MANNOSYLTRANSFERASE MNN1-RELATED"/>
    <property type="match status" value="1"/>
</dbReference>
<protein>
    <recommendedName>
        <fullName evidence="13">Alpha-1,3-mannosyltransferase</fullName>
    </recommendedName>
</protein>
<evidence type="ECO:0000256" key="4">
    <source>
        <dbReference type="ARBA" id="ARBA00022679"/>
    </source>
</evidence>
<dbReference type="Pfam" id="PF11051">
    <property type="entry name" value="Mannosyl_trans3"/>
    <property type="match status" value="1"/>
</dbReference>
<dbReference type="InterPro" id="IPR022751">
    <property type="entry name" value="Alpha_mannosyltransferase"/>
</dbReference>
<keyword evidence="4" id="KW-0808">Transferase</keyword>
<feature type="transmembrane region" description="Helical" evidence="10">
    <location>
        <begin position="12"/>
        <end position="28"/>
    </location>
</feature>
<organism evidence="11 12">
    <name type="scientific">Linnemannia gamsii</name>
    <dbReference type="NCBI Taxonomy" id="64522"/>
    <lineage>
        <taxon>Eukaryota</taxon>
        <taxon>Fungi</taxon>
        <taxon>Fungi incertae sedis</taxon>
        <taxon>Mucoromycota</taxon>
        <taxon>Mortierellomycotina</taxon>
        <taxon>Mortierellomycetes</taxon>
        <taxon>Mortierellales</taxon>
        <taxon>Mortierellaceae</taxon>
        <taxon>Linnemannia</taxon>
    </lineage>
</organism>
<evidence type="ECO:0000313" key="12">
    <source>
        <dbReference type="Proteomes" id="UP000823405"/>
    </source>
</evidence>
<keyword evidence="8 10" id="KW-0472">Membrane</keyword>
<accession>A0A9P6QS64</accession>
<dbReference type="OrthoDB" id="430354at2759"/>
<keyword evidence="12" id="KW-1185">Reference proteome</keyword>
<comment type="subcellular location">
    <subcellularLocation>
        <location evidence="1">Membrane</location>
        <topology evidence="1">Single-pass type II membrane protein</topology>
    </subcellularLocation>
</comment>
<dbReference type="AlphaFoldDB" id="A0A9P6QS64"/>
<dbReference type="InterPro" id="IPR029044">
    <property type="entry name" value="Nucleotide-diphossugar_trans"/>
</dbReference>
<evidence type="ECO:0000256" key="8">
    <source>
        <dbReference type="ARBA" id="ARBA00023136"/>
    </source>
</evidence>
<evidence type="ECO:0000256" key="1">
    <source>
        <dbReference type="ARBA" id="ARBA00004606"/>
    </source>
</evidence>
<sequence>MTGYRAPRSKFALAAILNIALFIAYLLYNNTSSGQTSTHDKLLRELQELHQMILRDQRQLEFTIAEQKQLLDKVASKQKSSPQPLNSLEKESRLLHSFQASEELLKTHDIAIPRDVPEWTEIDTAYLNTVAGFDMMAGMLKEEYTKQQKIVTKAAVDFAWISRKERVYKSLWNHVLLIYQSLDPTLRVRDKEARLLDLAQTRPEVDFFLRLEQRLFPWIQVRRRTSFSLHESLHGRGFVFCGGDRQFQTMVTSIQSLRLKLHSQLPIQVFHMGEKDLSHQRQEYIRQMTYDIEVLDITDLLDNSYLKLQGWAIKPFAILASKFEEAIFIDADAYFLRTPEALFDDPGYKATGCLFFYDRTILPGWRKGPEWIRTNLPFMSNIPQASRSFRGTTAHEQESGVVVINKARRLPALLSVCKMNSFWERDLSVYQTFYGDKETFYIGFELVQEPYAFIRNYGGVIGELKPDDDQSICGAQMHLDYQGRPLWWNSGLVKNKNNEDMRDLYFGYWMSGGGNQTNREFLIKNDEMKEIMAYELELDSVDDLPPPEEPLDPVWDYLRGCMSGWKVEALPEDEAERANSYVVMDKISRKVDSFITQHMEVDPKGDWNSIL</sequence>
<dbReference type="Gene3D" id="3.90.550.10">
    <property type="entry name" value="Spore Coat Polysaccharide Biosynthesis Protein SpsA, Chain A"/>
    <property type="match status" value="1"/>
</dbReference>
<proteinExistence type="inferred from homology"/>
<gene>
    <name evidence="11" type="ORF">BGZ97_004154</name>
</gene>
<evidence type="ECO:0000256" key="3">
    <source>
        <dbReference type="ARBA" id="ARBA00022676"/>
    </source>
</evidence>
<evidence type="ECO:0000256" key="9">
    <source>
        <dbReference type="ARBA" id="ARBA00023180"/>
    </source>
</evidence>
<evidence type="ECO:0000313" key="11">
    <source>
        <dbReference type="EMBL" id="KAG0298204.1"/>
    </source>
</evidence>
<dbReference type="PANTHER" id="PTHR31392">
    <property type="entry name" value="ALPHA-1,3-MANNOSYLTRANSFERASE MNN1-RELATED"/>
    <property type="match status" value="1"/>
</dbReference>
<dbReference type="GO" id="GO:0016020">
    <property type="term" value="C:membrane"/>
    <property type="evidence" value="ECO:0007669"/>
    <property type="project" value="UniProtKB-SubCell"/>
</dbReference>
<evidence type="ECO:0000256" key="10">
    <source>
        <dbReference type="SAM" id="Phobius"/>
    </source>
</evidence>
<evidence type="ECO:0000256" key="5">
    <source>
        <dbReference type="ARBA" id="ARBA00022692"/>
    </source>
</evidence>
<evidence type="ECO:0008006" key="13">
    <source>
        <dbReference type="Google" id="ProtNLM"/>
    </source>
</evidence>
<keyword evidence="6" id="KW-0735">Signal-anchor</keyword>
<name>A0A9P6QS64_9FUNG</name>
<dbReference type="SUPFAM" id="SSF53448">
    <property type="entry name" value="Nucleotide-diphospho-sugar transferases"/>
    <property type="match status" value="1"/>
</dbReference>
<dbReference type="GO" id="GO:0006493">
    <property type="term" value="P:protein O-linked glycosylation"/>
    <property type="evidence" value="ECO:0007669"/>
    <property type="project" value="TreeGrafter"/>
</dbReference>